<protein>
    <submittedName>
        <fullName evidence="4">Four helix bundle protein</fullName>
    </submittedName>
</protein>
<dbReference type="AlphaFoldDB" id="A0A080M9X5"/>
<dbReference type="Pfam" id="PF22296">
    <property type="entry name" value="bAvd"/>
    <property type="match status" value="1"/>
</dbReference>
<sequence length="97" mass="11359">MARPEERNVPEGTPPHHRAAPQELLFRARKATRTTRRQCLQEADARLDELRLYLRLAHHWHWLNDGQYEHVGRQVAELGRLLGGWTKYEAEKRGTPG</sequence>
<proteinExistence type="predicted"/>
<reference evidence="4" key="3">
    <citation type="submission" date="2020-06" db="EMBL/GenBank/DDBJ databases">
        <authorList>
            <person name="Arumugam K."/>
            <person name="Besarab I."/>
            <person name="Haryono M."/>
            <person name="Bagci C."/>
            <person name="Beier S."/>
            <person name="Buchfink B."/>
            <person name="Gorska A."/>
            <person name="Qiu G."/>
            <person name="Huson D.H."/>
            <person name="Williams R.B."/>
        </authorList>
    </citation>
    <scope>NUCLEOTIDE SEQUENCE</scope>
    <source>
        <strain evidence="4">SSA1</strain>
    </source>
</reference>
<evidence type="ECO:0000256" key="1">
    <source>
        <dbReference type="SAM" id="MobiDB-lite"/>
    </source>
</evidence>
<dbReference type="SUPFAM" id="SSF158446">
    <property type="entry name" value="IVS-encoded protein-like"/>
    <property type="match status" value="1"/>
</dbReference>
<dbReference type="KEGG" id="acog:HWD57_20295"/>
<dbReference type="RefSeq" id="WP_034946002.1">
    <property type="nucleotide sequence ID" value="NZ_JDST02000017.1"/>
</dbReference>
<dbReference type="InterPro" id="IPR055360">
    <property type="entry name" value="bAvd"/>
</dbReference>
<dbReference type="Proteomes" id="UP000509684">
    <property type="component" value="Chromosome"/>
</dbReference>
<keyword evidence="5" id="KW-1185">Reference proteome</keyword>
<evidence type="ECO:0000313" key="5">
    <source>
        <dbReference type="Proteomes" id="UP000021315"/>
    </source>
</evidence>
<reference evidence="3 5" key="1">
    <citation type="submission" date="2014-02" db="EMBL/GenBank/DDBJ databases">
        <title>Expanding our view of genomic diversity in Candidatus Accumulibacter clades.</title>
        <authorList>
            <person name="Skennerton C.T."/>
            <person name="Barr J.J."/>
            <person name="Slater F.R."/>
            <person name="Bond P.L."/>
            <person name="Tyson G.W."/>
        </authorList>
    </citation>
    <scope>NUCLEOTIDE SEQUENCE [LARGE SCALE GENOMIC DNA]</scope>
    <source>
        <strain evidence="5">SK-02</strain>
    </source>
</reference>
<reference evidence="4 6" key="2">
    <citation type="journal article" date="2019" name="Microbiome">
        <title>Annotated bacterial chromosomes from frame-shift-corrected long-read metagenomic data.</title>
        <authorList>
            <person name="Arumugam K."/>
            <person name="Bagci C."/>
            <person name="Bessarab I."/>
            <person name="Beier S."/>
            <person name="Buchfink B."/>
            <person name="Gorska A."/>
            <person name="Qiu G."/>
            <person name="Huson D.H."/>
            <person name="Williams R.B.H."/>
        </authorList>
    </citation>
    <scope>NUCLEOTIDE SEQUENCE [LARGE SCALE GENOMIC DNA]</scope>
    <source>
        <strain evidence="4">SSA1</strain>
    </source>
</reference>
<dbReference type="CDD" id="cd16376">
    <property type="entry name" value="Avd_like"/>
    <property type="match status" value="1"/>
</dbReference>
<dbReference type="EMBL" id="JDST02000017">
    <property type="protein sequence ID" value="KFB77791.1"/>
    <property type="molecule type" value="Genomic_DNA"/>
</dbReference>
<evidence type="ECO:0000313" key="3">
    <source>
        <dbReference type="EMBL" id="KFB77791.1"/>
    </source>
</evidence>
<name>A0A080M9X5_9PROT</name>
<evidence type="ECO:0000259" key="2">
    <source>
        <dbReference type="Pfam" id="PF22296"/>
    </source>
</evidence>
<accession>A0A080M9X5</accession>
<accession>A0A7D5ND46</accession>
<dbReference type="InterPro" id="IPR036583">
    <property type="entry name" value="23S_rRNA_IVS_sf"/>
</dbReference>
<dbReference type="EMBL" id="CP058708">
    <property type="protein sequence ID" value="QLH51872.1"/>
    <property type="molecule type" value="Genomic_DNA"/>
</dbReference>
<feature type="region of interest" description="Disordered" evidence="1">
    <location>
        <begin position="1"/>
        <end position="23"/>
    </location>
</feature>
<evidence type="ECO:0000313" key="6">
    <source>
        <dbReference type="Proteomes" id="UP000509684"/>
    </source>
</evidence>
<organism evidence="3 5">
    <name type="scientific">Candidatus Accumulibacter cognatus</name>
    <dbReference type="NCBI Taxonomy" id="2954383"/>
    <lineage>
        <taxon>Bacteria</taxon>
        <taxon>Pseudomonadati</taxon>
        <taxon>Pseudomonadota</taxon>
        <taxon>Betaproteobacteria</taxon>
        <taxon>Candidatus Accumulibacter</taxon>
    </lineage>
</organism>
<dbReference type="Proteomes" id="UP000021315">
    <property type="component" value="Unassembled WGS sequence"/>
</dbReference>
<dbReference type="Gene3D" id="1.20.1440.60">
    <property type="entry name" value="23S rRNA-intervening sequence"/>
    <property type="match status" value="1"/>
</dbReference>
<gene>
    <name evidence="3" type="ORF">AW06_001033</name>
    <name evidence="4" type="ORF">HWD57_20295</name>
</gene>
<evidence type="ECO:0000313" key="4">
    <source>
        <dbReference type="EMBL" id="QLH51872.1"/>
    </source>
</evidence>
<feature type="domain" description="bAvd-like" evidence="2">
    <location>
        <begin position="28"/>
        <end position="88"/>
    </location>
</feature>